<keyword evidence="1" id="KW-0732">Signal</keyword>
<feature type="signal peptide" evidence="1">
    <location>
        <begin position="1"/>
        <end position="22"/>
    </location>
</feature>
<dbReference type="EMBL" id="BMIA01000002">
    <property type="protein sequence ID" value="GGH39488.1"/>
    <property type="molecule type" value="Genomic_DNA"/>
</dbReference>
<reference evidence="3" key="1">
    <citation type="journal article" date="2019" name="Int. J. Syst. Evol. Microbiol.">
        <title>The Global Catalogue of Microorganisms (GCM) 10K type strain sequencing project: providing services to taxonomists for standard genome sequencing and annotation.</title>
        <authorList>
            <consortium name="The Broad Institute Genomics Platform"/>
            <consortium name="The Broad Institute Genome Sequencing Center for Infectious Disease"/>
            <person name="Wu L."/>
            <person name="Ma J."/>
        </authorList>
    </citation>
    <scope>NUCLEOTIDE SEQUENCE [LARGE SCALE GENOMIC DNA]</scope>
    <source>
        <strain evidence="3">CGMCC 1.15288</strain>
    </source>
</reference>
<proteinExistence type="predicted"/>
<sequence length="319" mass="35231">MLPRYIILLSLTFLLAACESLVTDVDQANLPQVESKLVVQCFISPQAARINVVVTESIPLFTEPDLKGGVIPNAVVKLSDGAREIVIPFDTTNQLYSIDKSALSISPGKTYFLSVTNGVRSVSASCTVPASAVVPKTYEIDTASSGDISARDTSLTVKYTWNDIAGQANYYRVRASLDLEYSVPEGVTSNQGQLIEKRVRNRFNFNWDDAIGRNDFRNDINLDGTDFNSPIGRVKLPKPLSYTGNDGTVYLSFPKSKIISVTMEVYNTDEHYFKYHRSVQTRGDSDNPFVEPSLIYTNIEGGLGCFGSYNSGQLIYRPK</sequence>
<name>A0ABQ1YWT7_9BACT</name>
<evidence type="ECO:0000313" key="3">
    <source>
        <dbReference type="Proteomes" id="UP000600214"/>
    </source>
</evidence>
<evidence type="ECO:0000256" key="1">
    <source>
        <dbReference type="SAM" id="SignalP"/>
    </source>
</evidence>
<dbReference type="Proteomes" id="UP000600214">
    <property type="component" value="Unassembled WGS sequence"/>
</dbReference>
<dbReference type="PROSITE" id="PS51257">
    <property type="entry name" value="PROKAR_LIPOPROTEIN"/>
    <property type="match status" value="1"/>
</dbReference>
<dbReference type="RefSeq" id="WP_188934204.1">
    <property type="nucleotide sequence ID" value="NZ_BMIA01000002.1"/>
</dbReference>
<protein>
    <recommendedName>
        <fullName evidence="4">DUF4249 domain-containing protein</fullName>
    </recommendedName>
</protein>
<evidence type="ECO:0008006" key="4">
    <source>
        <dbReference type="Google" id="ProtNLM"/>
    </source>
</evidence>
<dbReference type="Pfam" id="PF14054">
    <property type="entry name" value="DUF4249"/>
    <property type="match status" value="1"/>
</dbReference>
<organism evidence="2 3">
    <name type="scientific">Dyadobacter endophyticus</name>
    <dbReference type="NCBI Taxonomy" id="1749036"/>
    <lineage>
        <taxon>Bacteria</taxon>
        <taxon>Pseudomonadati</taxon>
        <taxon>Bacteroidota</taxon>
        <taxon>Cytophagia</taxon>
        <taxon>Cytophagales</taxon>
        <taxon>Spirosomataceae</taxon>
        <taxon>Dyadobacter</taxon>
    </lineage>
</organism>
<evidence type="ECO:0000313" key="2">
    <source>
        <dbReference type="EMBL" id="GGH39488.1"/>
    </source>
</evidence>
<keyword evidence="3" id="KW-1185">Reference proteome</keyword>
<dbReference type="InterPro" id="IPR025345">
    <property type="entry name" value="DUF4249"/>
</dbReference>
<feature type="chain" id="PRO_5047085502" description="DUF4249 domain-containing protein" evidence="1">
    <location>
        <begin position="23"/>
        <end position="319"/>
    </location>
</feature>
<accession>A0ABQ1YWT7</accession>
<comment type="caution">
    <text evidence="2">The sequence shown here is derived from an EMBL/GenBank/DDBJ whole genome shotgun (WGS) entry which is preliminary data.</text>
</comment>
<gene>
    <name evidence="2" type="ORF">GCM10007423_33930</name>
</gene>